<evidence type="ECO:0000259" key="1">
    <source>
        <dbReference type="Pfam" id="PF04961"/>
    </source>
</evidence>
<proteinExistence type="predicted"/>
<dbReference type="Pfam" id="PF04961">
    <property type="entry name" value="FTCD_C"/>
    <property type="match status" value="1"/>
</dbReference>
<dbReference type="PROSITE" id="PS51257">
    <property type="entry name" value="PROKAR_LIPOPROTEIN"/>
    <property type="match status" value="1"/>
</dbReference>
<sequence length="210" mass="22378">MFSELKIREFFDKVASSDPTPGGGSVAALNVAGGCACALLMANVTLGKEKFAGVQNDVHKIVVELEEIKKEAMVLMDRDKDAYDGVVAAFKMKKETDADKDARKKAIFAATVKSTEVPLKIAETAITAIGIMLKLVEIGNKKAVSDSITGLFNCYAGAVSSIAVARLNLCGSWDNPEIKANFISKVKAIEIDAENALEDIKKSMTANLSS</sequence>
<gene>
    <name evidence="2" type="ORF">A2008_12095</name>
</gene>
<dbReference type="EMBL" id="MGFH01000162">
    <property type="protein sequence ID" value="OGM03533.1"/>
    <property type="molecule type" value="Genomic_DNA"/>
</dbReference>
<accession>A0A1F7WL00</accession>
<dbReference type="AlphaFoldDB" id="A0A1F7WL00"/>
<organism evidence="2 3">
    <name type="scientific">Candidatus Wallbacteria bacterium GWC2_49_35</name>
    <dbReference type="NCBI Taxonomy" id="1817813"/>
    <lineage>
        <taxon>Bacteria</taxon>
        <taxon>Candidatus Walliibacteriota</taxon>
    </lineage>
</organism>
<evidence type="ECO:0000313" key="2">
    <source>
        <dbReference type="EMBL" id="OGM03533.1"/>
    </source>
</evidence>
<dbReference type="SUPFAM" id="SSF101262">
    <property type="entry name" value="Methenyltetrahydrofolate cyclohydrolase-like"/>
    <property type="match status" value="1"/>
</dbReference>
<dbReference type="GO" id="GO:0003824">
    <property type="term" value="F:catalytic activity"/>
    <property type="evidence" value="ECO:0007669"/>
    <property type="project" value="InterPro"/>
</dbReference>
<evidence type="ECO:0000313" key="3">
    <source>
        <dbReference type="Proteomes" id="UP000178735"/>
    </source>
</evidence>
<protein>
    <recommendedName>
        <fullName evidence="1">Cyclodeaminase/cyclohydrolase domain-containing protein</fullName>
    </recommendedName>
</protein>
<dbReference type="Proteomes" id="UP000178735">
    <property type="component" value="Unassembled WGS sequence"/>
</dbReference>
<dbReference type="STRING" id="1817813.A2008_12095"/>
<feature type="domain" description="Cyclodeaminase/cyclohydrolase" evidence="1">
    <location>
        <begin position="7"/>
        <end position="174"/>
    </location>
</feature>
<name>A0A1F7WL00_9BACT</name>
<dbReference type="InterPro" id="IPR036178">
    <property type="entry name" value="Formintransfe-cycloase-like_sf"/>
</dbReference>
<comment type="caution">
    <text evidence="2">The sequence shown here is derived from an EMBL/GenBank/DDBJ whole genome shotgun (WGS) entry which is preliminary data.</text>
</comment>
<reference evidence="2 3" key="1">
    <citation type="journal article" date="2016" name="Nat. Commun.">
        <title>Thousands of microbial genomes shed light on interconnected biogeochemical processes in an aquifer system.</title>
        <authorList>
            <person name="Anantharaman K."/>
            <person name="Brown C.T."/>
            <person name="Hug L.A."/>
            <person name="Sharon I."/>
            <person name="Castelle C.J."/>
            <person name="Probst A.J."/>
            <person name="Thomas B.C."/>
            <person name="Singh A."/>
            <person name="Wilkins M.J."/>
            <person name="Karaoz U."/>
            <person name="Brodie E.L."/>
            <person name="Williams K.H."/>
            <person name="Hubbard S.S."/>
            <person name="Banfield J.F."/>
        </authorList>
    </citation>
    <scope>NUCLEOTIDE SEQUENCE [LARGE SCALE GENOMIC DNA]</scope>
</reference>
<dbReference type="Gene3D" id="1.20.120.680">
    <property type="entry name" value="Formiminotetrahydrofolate cyclodeaminase monomer, up-and-down helical bundle"/>
    <property type="match status" value="1"/>
</dbReference>
<dbReference type="InterPro" id="IPR007044">
    <property type="entry name" value="Cyclodeamin/CycHdrlase"/>
</dbReference>